<feature type="non-terminal residue" evidence="3">
    <location>
        <position position="1"/>
    </location>
</feature>
<dbReference type="PANTHER" id="PTHR35176:SF6">
    <property type="entry name" value="HEME OXYGENASE HI_0854-RELATED"/>
    <property type="match status" value="1"/>
</dbReference>
<evidence type="ECO:0000259" key="2">
    <source>
        <dbReference type="Pfam" id="PF01243"/>
    </source>
</evidence>
<name>A0A382HGJ3_9ZZZZ</name>
<accession>A0A382HGJ3</accession>
<keyword evidence="1" id="KW-0560">Oxidoreductase</keyword>
<evidence type="ECO:0000256" key="1">
    <source>
        <dbReference type="ARBA" id="ARBA00023002"/>
    </source>
</evidence>
<dbReference type="EMBL" id="UINC01061159">
    <property type="protein sequence ID" value="SVB86434.1"/>
    <property type="molecule type" value="Genomic_DNA"/>
</dbReference>
<dbReference type="AlphaFoldDB" id="A0A382HGJ3"/>
<dbReference type="InterPro" id="IPR019920">
    <property type="entry name" value="F420-binding_dom_put"/>
</dbReference>
<dbReference type="InterPro" id="IPR012349">
    <property type="entry name" value="Split_barrel_FMN-bd"/>
</dbReference>
<dbReference type="GO" id="GO:0005829">
    <property type="term" value="C:cytosol"/>
    <property type="evidence" value="ECO:0007669"/>
    <property type="project" value="TreeGrafter"/>
</dbReference>
<sequence length="133" mass="15091">VSVIPDSHLDLFDLPAIWHVATIGPGGEPHVSPVWADFDGSHVRFPHTTSRQKWRNLSVDDRVALSTIDPNHPERYLEVRGRVVAWESDGALEFLDRMAMKYRGEEEFPREHAAPLDRRVTAVVEPEHCTTMG</sequence>
<organism evidence="3">
    <name type="scientific">marine metagenome</name>
    <dbReference type="NCBI Taxonomy" id="408172"/>
    <lineage>
        <taxon>unclassified sequences</taxon>
        <taxon>metagenomes</taxon>
        <taxon>ecological metagenomes</taxon>
    </lineage>
</organism>
<dbReference type="Pfam" id="PF01243">
    <property type="entry name" value="PNPOx_N"/>
    <property type="match status" value="1"/>
</dbReference>
<dbReference type="GO" id="GO:0016627">
    <property type="term" value="F:oxidoreductase activity, acting on the CH-CH group of donors"/>
    <property type="evidence" value="ECO:0007669"/>
    <property type="project" value="TreeGrafter"/>
</dbReference>
<dbReference type="Gene3D" id="2.30.110.10">
    <property type="entry name" value="Electron Transport, Fmn-binding Protein, Chain A"/>
    <property type="match status" value="1"/>
</dbReference>
<dbReference type="GO" id="GO:0070967">
    <property type="term" value="F:coenzyme F420 binding"/>
    <property type="evidence" value="ECO:0007669"/>
    <property type="project" value="TreeGrafter"/>
</dbReference>
<dbReference type="PANTHER" id="PTHR35176">
    <property type="entry name" value="HEME OXYGENASE HI_0854-RELATED"/>
    <property type="match status" value="1"/>
</dbReference>
<dbReference type="InterPro" id="IPR052019">
    <property type="entry name" value="F420H2_bilvrd_red/Heme_oxyg"/>
</dbReference>
<dbReference type="InterPro" id="IPR011576">
    <property type="entry name" value="Pyridox_Oxase_N"/>
</dbReference>
<gene>
    <name evidence="3" type="ORF">METZ01_LOCUS239288</name>
</gene>
<feature type="domain" description="Pyridoxamine 5'-phosphate oxidase N-terminal" evidence="2">
    <location>
        <begin position="15"/>
        <end position="129"/>
    </location>
</feature>
<protein>
    <recommendedName>
        <fullName evidence="2">Pyridoxamine 5'-phosphate oxidase N-terminal domain-containing protein</fullName>
    </recommendedName>
</protein>
<evidence type="ECO:0000313" key="3">
    <source>
        <dbReference type="EMBL" id="SVB86434.1"/>
    </source>
</evidence>
<proteinExistence type="predicted"/>
<dbReference type="SUPFAM" id="SSF50475">
    <property type="entry name" value="FMN-binding split barrel"/>
    <property type="match status" value="1"/>
</dbReference>
<dbReference type="NCBIfam" id="TIGR03618">
    <property type="entry name" value="Rv1155_F420"/>
    <property type="match status" value="1"/>
</dbReference>
<reference evidence="3" key="1">
    <citation type="submission" date="2018-05" db="EMBL/GenBank/DDBJ databases">
        <authorList>
            <person name="Lanie J.A."/>
            <person name="Ng W.-L."/>
            <person name="Kazmierczak K.M."/>
            <person name="Andrzejewski T.M."/>
            <person name="Davidsen T.M."/>
            <person name="Wayne K.J."/>
            <person name="Tettelin H."/>
            <person name="Glass J.I."/>
            <person name="Rusch D."/>
            <person name="Podicherti R."/>
            <person name="Tsui H.-C.T."/>
            <person name="Winkler M.E."/>
        </authorList>
    </citation>
    <scope>NUCLEOTIDE SEQUENCE</scope>
</reference>